<evidence type="ECO:0000256" key="2">
    <source>
        <dbReference type="ARBA" id="ARBA00022553"/>
    </source>
</evidence>
<evidence type="ECO:0000256" key="11">
    <source>
        <dbReference type="SAM" id="MobiDB-lite"/>
    </source>
</evidence>
<evidence type="ECO:0000313" key="13">
    <source>
        <dbReference type="Proteomes" id="UP000308365"/>
    </source>
</evidence>
<comment type="subunit">
    <text evidence="8">Interacts with PPP1R15A.</text>
</comment>
<keyword evidence="5" id="KW-0650">Protein phosphatase inhibitor</keyword>
<proteinExistence type="inferred from homology"/>
<dbReference type="Pfam" id="PF05395">
    <property type="entry name" value="DARPP-32"/>
    <property type="match status" value="2"/>
</dbReference>
<comment type="caution">
    <text evidence="12">The sequence shown here is derived from an EMBL/GenBank/DDBJ whole genome shotgun (WGS) entry which is preliminary data.</text>
</comment>
<reference evidence="13" key="1">
    <citation type="journal article" date="2019" name="IScience">
        <title>Narwhal Genome Reveals Long-Term Low Genetic Diversity despite Current Large Abundance Size.</title>
        <authorList>
            <person name="Westbury M.V."/>
            <person name="Petersen B."/>
            <person name="Garde E."/>
            <person name="Heide-Jorgensen M.P."/>
            <person name="Lorenzen E.D."/>
        </authorList>
    </citation>
    <scope>NUCLEOTIDE SEQUENCE [LARGE SCALE GENOMIC DNA]</scope>
</reference>
<dbReference type="InterPro" id="IPR008466">
    <property type="entry name" value="PPP1R1A/B/C"/>
</dbReference>
<dbReference type="GO" id="GO:0035556">
    <property type="term" value="P:intracellular signal transduction"/>
    <property type="evidence" value="ECO:0007669"/>
    <property type="project" value="TreeGrafter"/>
</dbReference>
<dbReference type="Proteomes" id="UP000308365">
    <property type="component" value="Unassembled WGS sequence"/>
</dbReference>
<evidence type="ECO:0000256" key="6">
    <source>
        <dbReference type="ARBA" id="ARBA00023277"/>
    </source>
</evidence>
<evidence type="ECO:0000256" key="8">
    <source>
        <dbReference type="ARBA" id="ARBA00038671"/>
    </source>
</evidence>
<feature type="compositionally biased region" description="Polar residues" evidence="11">
    <location>
        <begin position="132"/>
        <end position="141"/>
    </location>
</feature>
<feature type="non-terminal residue" evidence="12">
    <location>
        <position position="189"/>
    </location>
</feature>
<keyword evidence="6" id="KW-0119">Carbohydrate metabolism</keyword>
<accession>A0A4U1FQV3</accession>
<dbReference type="AlphaFoldDB" id="A0A4U1FQV3"/>
<evidence type="ECO:0000256" key="10">
    <source>
        <dbReference type="ARBA" id="ARBA00042082"/>
    </source>
</evidence>
<organism evidence="12 13">
    <name type="scientific">Monodon monoceros</name>
    <name type="common">Narwhal</name>
    <name type="synonym">Ceratodon monodon</name>
    <dbReference type="NCBI Taxonomy" id="40151"/>
    <lineage>
        <taxon>Eukaryota</taxon>
        <taxon>Metazoa</taxon>
        <taxon>Chordata</taxon>
        <taxon>Craniata</taxon>
        <taxon>Vertebrata</taxon>
        <taxon>Euteleostomi</taxon>
        <taxon>Mammalia</taxon>
        <taxon>Eutheria</taxon>
        <taxon>Laurasiatheria</taxon>
        <taxon>Artiodactyla</taxon>
        <taxon>Whippomorpha</taxon>
        <taxon>Cetacea</taxon>
        <taxon>Odontoceti</taxon>
        <taxon>Monodontidae</taxon>
        <taxon>Monodon</taxon>
    </lineage>
</organism>
<keyword evidence="4" id="KW-0007">Acetylation</keyword>
<sequence length="189" mass="21604">MEQDHSPRKIQFTVPLLEPHLDPEAAEQMRRQKGGWGKQGVEVVFWVPRAEGWAQERPPGDRGFSVTWHFWRCAKWVACIMLLSVRGAVMLPRVLDLFPQIRRRRPTPATLVLTSDQSSPEVDEDRVPNPHLKSTLSMSPRQQKKVMRTTPTMKEPAESIPNTQERGSEKLSTEEPSTHRPPLDSKGAR</sequence>
<dbReference type="EMBL" id="RWIC01000023">
    <property type="protein sequence ID" value="TKC52651.1"/>
    <property type="molecule type" value="Genomic_DNA"/>
</dbReference>
<gene>
    <name evidence="12" type="ORF">EI555_004507</name>
</gene>
<evidence type="ECO:0000256" key="4">
    <source>
        <dbReference type="ARBA" id="ARBA00022990"/>
    </source>
</evidence>
<evidence type="ECO:0000256" key="7">
    <source>
        <dbReference type="ARBA" id="ARBA00037661"/>
    </source>
</evidence>
<feature type="region of interest" description="Disordered" evidence="11">
    <location>
        <begin position="109"/>
        <end position="189"/>
    </location>
</feature>
<dbReference type="GO" id="GO:0005977">
    <property type="term" value="P:glycogen metabolic process"/>
    <property type="evidence" value="ECO:0007669"/>
    <property type="project" value="UniProtKB-KW"/>
</dbReference>
<comment type="function">
    <text evidence="7">Inhibitor of protein-phosphatase 1. This protein may be important in hormonal control of glycogen metabolism. Hormones that elevate intracellular cAMP increase I-1 activity in many tissues. I-1 activation may impose cAMP control over proteins that are not directly phosphorylated by PKA. Following a rise in intracellular calcium, I-1 is inactivated by calcineurin (or PP2B). Does not inhibit type-2 phosphatases.</text>
</comment>
<protein>
    <recommendedName>
        <fullName evidence="9">Protein phosphatase 1 regulatory subunit 1A</fullName>
    </recommendedName>
    <alternativeName>
        <fullName evidence="10">Protein phosphatase inhibitor 1</fullName>
    </alternativeName>
</protein>
<dbReference type="PANTHER" id="PTHR15417">
    <property type="entry name" value="PROTEIN PHOSPHATASE INHIBITOR AND DOPAMINE- AND CAMP-REGULATED NEURONAL PHOSPHOPROTEIN"/>
    <property type="match status" value="1"/>
</dbReference>
<dbReference type="GO" id="GO:0004864">
    <property type="term" value="F:protein phosphatase inhibitor activity"/>
    <property type="evidence" value="ECO:0007669"/>
    <property type="project" value="UniProtKB-KW"/>
</dbReference>
<name>A0A4U1FQV3_MONMO</name>
<evidence type="ECO:0000256" key="5">
    <source>
        <dbReference type="ARBA" id="ARBA00023272"/>
    </source>
</evidence>
<dbReference type="GO" id="GO:0005737">
    <property type="term" value="C:cytoplasm"/>
    <property type="evidence" value="ECO:0007669"/>
    <property type="project" value="TreeGrafter"/>
</dbReference>
<evidence type="ECO:0000313" key="12">
    <source>
        <dbReference type="EMBL" id="TKC52651.1"/>
    </source>
</evidence>
<keyword evidence="3" id="KW-0321">Glycogen metabolism</keyword>
<comment type="similarity">
    <text evidence="1">Belongs to the protein phosphatase inhibitor 1 family.</text>
</comment>
<evidence type="ECO:0000256" key="1">
    <source>
        <dbReference type="ARBA" id="ARBA00007775"/>
    </source>
</evidence>
<evidence type="ECO:0000256" key="3">
    <source>
        <dbReference type="ARBA" id="ARBA00022600"/>
    </source>
</evidence>
<dbReference type="PANTHER" id="PTHR15417:SF4">
    <property type="entry name" value="PROTEIN PHOSPHATASE 1 REGULATORY SUBUNIT 1A"/>
    <property type="match status" value="1"/>
</dbReference>
<keyword evidence="2" id="KW-0597">Phosphoprotein</keyword>
<feature type="compositionally biased region" description="Basic and acidic residues" evidence="11">
    <location>
        <begin position="166"/>
        <end position="189"/>
    </location>
</feature>
<evidence type="ECO:0000256" key="9">
    <source>
        <dbReference type="ARBA" id="ARBA00040692"/>
    </source>
</evidence>